<dbReference type="Gene3D" id="2.30.30.240">
    <property type="entry name" value="PRC-barrel domain"/>
    <property type="match status" value="1"/>
</dbReference>
<feature type="compositionally biased region" description="Polar residues" evidence="1">
    <location>
        <begin position="37"/>
        <end position="46"/>
    </location>
</feature>
<reference evidence="5" key="1">
    <citation type="journal article" date="2019" name="Int. J. Syst. Evol. Microbiol.">
        <title>The Global Catalogue of Microorganisms (GCM) 10K type strain sequencing project: providing services to taxonomists for standard genome sequencing and annotation.</title>
        <authorList>
            <consortium name="The Broad Institute Genomics Platform"/>
            <consortium name="The Broad Institute Genome Sequencing Center for Infectious Disease"/>
            <person name="Wu L."/>
            <person name="Ma J."/>
        </authorList>
    </citation>
    <scope>NUCLEOTIDE SEQUENCE [LARGE SCALE GENOMIC DNA]</scope>
    <source>
        <strain evidence="5">CCUG 61697</strain>
    </source>
</reference>
<accession>A0ABW3JC85</accession>
<dbReference type="Pfam" id="PF05239">
    <property type="entry name" value="PRC"/>
    <property type="match status" value="1"/>
</dbReference>
<sequence length="170" mass="17892">MKRFFIGLSAGALLCASTAFAQQAEEEPVAPPHPTETMEQSKNAGQVNGVPAKTARFITEQAPTDALASDLIGEPVLNPARETVGEINDVIGGDDGRIRGVVIGVGGFLGIGEKNVAVHYEDVVVTRNDNGSIEILANLTKDTLSAAPAYHRLEEQSVVPKDGGDAKHTY</sequence>
<dbReference type="InterPro" id="IPR011033">
    <property type="entry name" value="PRC_barrel-like_sf"/>
</dbReference>
<feature type="domain" description="PRC-barrel" evidence="3">
    <location>
        <begin position="67"/>
        <end position="141"/>
    </location>
</feature>
<evidence type="ECO:0000313" key="5">
    <source>
        <dbReference type="Proteomes" id="UP001597102"/>
    </source>
</evidence>
<dbReference type="InterPro" id="IPR027275">
    <property type="entry name" value="PRC-brl_dom"/>
</dbReference>
<keyword evidence="2" id="KW-0732">Signal</keyword>
<feature type="chain" id="PRO_5045457895" evidence="2">
    <location>
        <begin position="22"/>
        <end position="170"/>
    </location>
</feature>
<keyword evidence="5" id="KW-1185">Reference proteome</keyword>
<dbReference type="RefSeq" id="WP_379089490.1">
    <property type="nucleotide sequence ID" value="NZ_JBHTJO010000001.1"/>
</dbReference>
<comment type="caution">
    <text evidence="4">The sequence shown here is derived from an EMBL/GenBank/DDBJ whole genome shotgun (WGS) entry which is preliminary data.</text>
</comment>
<dbReference type="SUPFAM" id="SSF50346">
    <property type="entry name" value="PRC-barrel domain"/>
    <property type="match status" value="1"/>
</dbReference>
<dbReference type="PANTHER" id="PTHR36505">
    <property type="entry name" value="BLR1072 PROTEIN"/>
    <property type="match status" value="1"/>
</dbReference>
<evidence type="ECO:0000259" key="3">
    <source>
        <dbReference type="Pfam" id="PF05239"/>
    </source>
</evidence>
<evidence type="ECO:0000313" key="4">
    <source>
        <dbReference type="EMBL" id="MFD0987470.1"/>
    </source>
</evidence>
<dbReference type="EMBL" id="JBHTJO010000001">
    <property type="protein sequence ID" value="MFD0987470.1"/>
    <property type="molecule type" value="Genomic_DNA"/>
</dbReference>
<evidence type="ECO:0000256" key="2">
    <source>
        <dbReference type="SAM" id="SignalP"/>
    </source>
</evidence>
<proteinExistence type="predicted"/>
<feature type="signal peptide" evidence="2">
    <location>
        <begin position="1"/>
        <end position="21"/>
    </location>
</feature>
<name>A0ABW3JC85_9HYPH</name>
<organism evidence="4 5">
    <name type="scientific">Methyloligella solikamskensis</name>
    <dbReference type="NCBI Taxonomy" id="1177756"/>
    <lineage>
        <taxon>Bacteria</taxon>
        <taxon>Pseudomonadati</taxon>
        <taxon>Pseudomonadota</taxon>
        <taxon>Alphaproteobacteria</taxon>
        <taxon>Hyphomicrobiales</taxon>
        <taxon>Hyphomicrobiaceae</taxon>
        <taxon>Methyloligella</taxon>
    </lineage>
</organism>
<dbReference type="PANTHER" id="PTHR36505:SF1">
    <property type="entry name" value="BLR1072 PROTEIN"/>
    <property type="match status" value="1"/>
</dbReference>
<protein>
    <submittedName>
        <fullName evidence="4">PRC-barrel domain-containing protein</fullName>
    </submittedName>
</protein>
<gene>
    <name evidence="4" type="ORF">ACFQ2F_10220</name>
</gene>
<evidence type="ECO:0000256" key="1">
    <source>
        <dbReference type="SAM" id="MobiDB-lite"/>
    </source>
</evidence>
<feature type="region of interest" description="Disordered" evidence="1">
    <location>
        <begin position="25"/>
        <end position="46"/>
    </location>
</feature>
<dbReference type="Proteomes" id="UP001597102">
    <property type="component" value="Unassembled WGS sequence"/>
</dbReference>